<dbReference type="RefSeq" id="WP_020971495.1">
    <property type="nucleotide sequence ID" value="NZ_AP018734.1"/>
</dbReference>
<gene>
    <name evidence="1" type="ORF">BS297_11635</name>
</gene>
<dbReference type="EMBL" id="MRBO01000356">
    <property type="protein sequence ID" value="KAB2585210.1"/>
    <property type="molecule type" value="Genomic_DNA"/>
</dbReference>
<protein>
    <submittedName>
        <fullName evidence="1">Uncharacterized protein</fullName>
    </submittedName>
</protein>
<dbReference type="AlphaFoldDB" id="A0A1Q4JRS3"/>
<comment type="caution">
    <text evidence="1">The sequence shown here is derived from an EMBL/GenBank/DDBJ whole genome shotgun (WGS) entry which is preliminary data.</text>
</comment>
<evidence type="ECO:0000313" key="2">
    <source>
        <dbReference type="Proteomes" id="UP000325576"/>
    </source>
</evidence>
<dbReference type="GeneID" id="57489186"/>
<name>A0A1Q4JRS3_RHOER</name>
<proteinExistence type="predicted"/>
<sequence>MPTPSKGDRTRVVSRVPDPVYAELEKRRKAAGVSSVSQYVADLLAATTGHKNLVVELDQEVLQLTA</sequence>
<accession>A0A1Q4JRS3</accession>
<dbReference type="Proteomes" id="UP000325576">
    <property type="component" value="Unassembled WGS sequence"/>
</dbReference>
<evidence type="ECO:0000313" key="1">
    <source>
        <dbReference type="EMBL" id="KAB2585210.1"/>
    </source>
</evidence>
<organism evidence="1 2">
    <name type="scientific">Rhodococcus erythropolis</name>
    <name type="common">Arthrobacter picolinophilus</name>
    <dbReference type="NCBI Taxonomy" id="1833"/>
    <lineage>
        <taxon>Bacteria</taxon>
        <taxon>Bacillati</taxon>
        <taxon>Actinomycetota</taxon>
        <taxon>Actinomycetes</taxon>
        <taxon>Mycobacteriales</taxon>
        <taxon>Nocardiaceae</taxon>
        <taxon>Rhodococcus</taxon>
        <taxon>Rhodococcus erythropolis group</taxon>
    </lineage>
</organism>
<reference evidence="1 2" key="1">
    <citation type="journal article" date="2017" name="Poromechanics V (2013)">
        <title>Genomic Characterization of the Arsenic-Tolerant Actinobacterium, &lt;i&gt;Rhodococcus erythropolis&lt;/i&gt; S43.</title>
        <authorList>
            <person name="Retamal-Morales G."/>
            <person name="Mehnert M."/>
            <person name="Schwabe R."/>
            <person name="Tischler D."/>
            <person name="Schloemann M."/>
            <person name="Levican G.J."/>
        </authorList>
    </citation>
    <scope>NUCLEOTIDE SEQUENCE [LARGE SCALE GENOMIC DNA]</scope>
    <source>
        <strain evidence="1 2">S43</strain>
    </source>
</reference>
<dbReference type="OrthoDB" id="4467368at2"/>